<evidence type="ECO:0000256" key="4">
    <source>
        <dbReference type="ARBA" id="ARBA00022676"/>
    </source>
</evidence>
<dbReference type="InterPro" id="IPR004856">
    <property type="entry name" value="Glyco_trans_ALG6/ALG8"/>
</dbReference>
<evidence type="ECO:0000256" key="9">
    <source>
        <dbReference type="ARBA" id="ARBA00023136"/>
    </source>
</evidence>
<comment type="similarity">
    <text evidence="3 10">Belongs to the ALG6/ALG8 glucosyltransferase family.</text>
</comment>
<organism evidence="11 12">
    <name type="scientific">Priapulus caudatus</name>
    <name type="common">Priapulid worm</name>
    <dbReference type="NCBI Taxonomy" id="37621"/>
    <lineage>
        <taxon>Eukaryota</taxon>
        <taxon>Metazoa</taxon>
        <taxon>Ecdysozoa</taxon>
        <taxon>Scalidophora</taxon>
        <taxon>Priapulida</taxon>
        <taxon>Priapulimorpha</taxon>
        <taxon>Priapulimorphida</taxon>
        <taxon>Priapulidae</taxon>
        <taxon>Priapulus</taxon>
    </lineage>
</organism>
<comment type="subcellular location">
    <subcellularLocation>
        <location evidence="1 10">Endoplasmic reticulum membrane</location>
        <topology evidence="1 10">Multi-pass membrane protein</topology>
    </subcellularLocation>
</comment>
<dbReference type="Proteomes" id="UP000695022">
    <property type="component" value="Unplaced"/>
</dbReference>
<name>A0ABM1EEU9_PRICU</name>
<feature type="transmembrane region" description="Helical" evidence="10">
    <location>
        <begin position="280"/>
        <end position="305"/>
    </location>
</feature>
<evidence type="ECO:0000313" key="12">
    <source>
        <dbReference type="RefSeq" id="XP_014670720.1"/>
    </source>
</evidence>
<feature type="transmembrane region" description="Helical" evidence="10">
    <location>
        <begin position="176"/>
        <end position="197"/>
    </location>
</feature>
<evidence type="ECO:0000256" key="10">
    <source>
        <dbReference type="RuleBase" id="RU363110"/>
    </source>
</evidence>
<comment type="pathway">
    <text evidence="2 10">Protein modification; protein glycosylation.</text>
</comment>
<feature type="transmembrane region" description="Helical" evidence="10">
    <location>
        <begin position="466"/>
        <end position="486"/>
    </location>
</feature>
<evidence type="ECO:0000313" key="11">
    <source>
        <dbReference type="Proteomes" id="UP000695022"/>
    </source>
</evidence>
<evidence type="ECO:0000256" key="2">
    <source>
        <dbReference type="ARBA" id="ARBA00004922"/>
    </source>
</evidence>
<evidence type="ECO:0000256" key="8">
    <source>
        <dbReference type="ARBA" id="ARBA00022989"/>
    </source>
</evidence>
<feature type="transmembrane region" description="Helical" evidence="10">
    <location>
        <begin position="240"/>
        <end position="259"/>
    </location>
</feature>
<accession>A0ABM1EEU9</accession>
<keyword evidence="11" id="KW-1185">Reference proteome</keyword>
<dbReference type="Pfam" id="PF03155">
    <property type="entry name" value="Alg6_Alg8"/>
    <property type="match status" value="1"/>
</dbReference>
<keyword evidence="5 10" id="KW-0808">Transferase</keyword>
<feature type="transmembrane region" description="Helical" evidence="10">
    <location>
        <begin position="132"/>
        <end position="156"/>
    </location>
</feature>
<feature type="transmembrane region" description="Helical" evidence="10">
    <location>
        <begin position="102"/>
        <end position="120"/>
    </location>
</feature>
<feature type="transmembrane region" description="Helical" evidence="10">
    <location>
        <begin position="204"/>
        <end position="220"/>
    </location>
</feature>
<evidence type="ECO:0000256" key="3">
    <source>
        <dbReference type="ARBA" id="ARBA00008715"/>
    </source>
</evidence>
<keyword evidence="8 10" id="KW-1133">Transmembrane helix</keyword>
<keyword evidence="4 10" id="KW-0328">Glycosyltransferase</keyword>
<keyword evidence="9 10" id="KW-0472">Membrane</keyword>
<keyword evidence="6 10" id="KW-0812">Transmembrane</keyword>
<feature type="transmembrane region" description="Helical" evidence="10">
    <location>
        <begin position="536"/>
        <end position="558"/>
    </location>
</feature>
<feature type="transmembrane region" description="Helical" evidence="10">
    <location>
        <begin position="439"/>
        <end position="460"/>
    </location>
</feature>
<protein>
    <recommendedName>
        <fullName evidence="10">Alpha-1,3-glucosyltransferase</fullName>
        <ecNumber evidence="10">2.4.1.-</ecNumber>
    </recommendedName>
</protein>
<dbReference type="GeneID" id="106811564"/>
<evidence type="ECO:0000256" key="1">
    <source>
        <dbReference type="ARBA" id="ARBA00004477"/>
    </source>
</evidence>
<evidence type="ECO:0000256" key="7">
    <source>
        <dbReference type="ARBA" id="ARBA00022824"/>
    </source>
</evidence>
<gene>
    <name evidence="12" type="primary">LOC106811564</name>
</gene>
<dbReference type="RefSeq" id="XP_014670720.1">
    <property type="nucleotide sequence ID" value="XM_014815234.1"/>
</dbReference>
<proteinExistence type="inferred from homology"/>
<feature type="transmembrane region" description="Helical" evidence="10">
    <location>
        <begin position="365"/>
        <end position="387"/>
    </location>
</feature>
<evidence type="ECO:0000256" key="6">
    <source>
        <dbReference type="ARBA" id="ARBA00022692"/>
    </source>
</evidence>
<evidence type="ECO:0000256" key="5">
    <source>
        <dbReference type="ARBA" id="ARBA00022679"/>
    </source>
</evidence>
<feature type="transmembrane region" description="Helical" evidence="10">
    <location>
        <begin position="44"/>
        <end position="67"/>
    </location>
</feature>
<dbReference type="PANTHER" id="PTHR12413">
    <property type="entry name" value="DOLICHYL GLYCOSYLTRANSFERASE"/>
    <property type="match status" value="1"/>
</dbReference>
<dbReference type="PANTHER" id="PTHR12413:SF2">
    <property type="entry name" value="DOLICHYL PYROPHOSPHATE GLC1MAN9GLCNAC2 ALPHA-1,3-GLUCOSYLTRANSFERASE-RELATED"/>
    <property type="match status" value="1"/>
</dbReference>
<keyword evidence="7 10" id="KW-0256">Endoplasmic reticulum</keyword>
<reference evidence="12" key="1">
    <citation type="submission" date="2025-08" db="UniProtKB">
        <authorList>
            <consortium name="RefSeq"/>
        </authorList>
    </citation>
    <scope>IDENTIFICATION</scope>
</reference>
<sequence length="567" mass="63582">MAKKRVTSSTTFDEKLEDFRDERCDVSLSALEQNTKLGRNAEFLSARTICLIVGAATFLKLMCLPAYRSTDFEVHRNWLAITSSLPISKWYYENTSEWTLDYPPFFAYFEYILSCVAYYFDSNMLELSNVNYASWGTVVFQKASVMVTDLVFVYGAKKCIQSVPNNTKLAISEMGLLGNPQFVLAVLLLTNFGLFIVDHIHFQYNGILFGVMLLSMARIMQGRNLEAAFWFAVLLNSKHIYMYMAPAYFVYLLKHYCFTHQTREGRVILTSFAPWRFMQLGAVVAFVFAASFGPFIVMGQLGQVLSRLFPFKRGLCHAYWAPNFWALYNLVDKVAATLAARLGFTQVALAQSSMTGGLVQEFSHAVLPSVSPLATLLCTLASILPALLNLWTRPSSRCSAVECAVLCAFSAFIFGWHVHEKAILLVVVPLSLLATRSDAYAHAFLMVSTVGHYSLFPLIFTQAETLVKISLFTFSTAFAFVGLAAVRGRRPERFRLPFMSACETAYVLGLVALEVYCSVVHRVLGLDGRLPFLPLMLTSCYCAVGVCYSWLVLCVTCLRRSYGETRA</sequence>
<feature type="transmembrane region" description="Helical" evidence="10">
    <location>
        <begin position="399"/>
        <end position="418"/>
    </location>
</feature>
<dbReference type="EC" id="2.4.1.-" evidence="10"/>